<comment type="caution">
    <text evidence="1">The sequence shown here is derived from an EMBL/GenBank/DDBJ whole genome shotgun (WGS) entry which is preliminary data.</text>
</comment>
<name>A0ACB8V3A7_9EURO</name>
<proteinExistence type="predicted"/>
<evidence type="ECO:0000313" key="1">
    <source>
        <dbReference type="EMBL" id="KAI2391788.1"/>
    </source>
</evidence>
<accession>A0ACB8V3A7</accession>
<reference evidence="1" key="1">
    <citation type="journal article" date="2022" name="bioRxiv">
        <title>Population genetic analysis of Ophidiomyces ophidiicola, the causative agent of snake fungal disease, indicates recent introductions to the USA.</title>
        <authorList>
            <person name="Ladner J.T."/>
            <person name="Palmer J.M."/>
            <person name="Ettinger C.L."/>
            <person name="Stajich J.E."/>
            <person name="Farrell T.M."/>
            <person name="Glorioso B.M."/>
            <person name="Lawson B."/>
            <person name="Price S.J."/>
            <person name="Stengle A.G."/>
            <person name="Grear D.A."/>
            <person name="Lorch J.M."/>
        </authorList>
    </citation>
    <scope>NUCLEOTIDE SEQUENCE</scope>
    <source>
        <strain evidence="1">NWHC 24266-5</strain>
    </source>
</reference>
<dbReference type="EMBL" id="JALBCA010000010">
    <property type="protein sequence ID" value="KAI2391788.1"/>
    <property type="molecule type" value="Genomic_DNA"/>
</dbReference>
<protein>
    <submittedName>
        <fullName evidence="1">Uncharacterized protein</fullName>
    </submittedName>
</protein>
<organism evidence="1">
    <name type="scientific">Ophidiomyces ophidiicola</name>
    <dbReference type="NCBI Taxonomy" id="1387563"/>
    <lineage>
        <taxon>Eukaryota</taxon>
        <taxon>Fungi</taxon>
        <taxon>Dikarya</taxon>
        <taxon>Ascomycota</taxon>
        <taxon>Pezizomycotina</taxon>
        <taxon>Eurotiomycetes</taxon>
        <taxon>Eurotiomycetidae</taxon>
        <taxon>Onygenales</taxon>
        <taxon>Onygenaceae</taxon>
        <taxon>Ophidiomyces</taxon>
    </lineage>
</organism>
<sequence>MSALKMHSIPHQQMPQRYESDEEEISEADAPSLDDQLYSPVGSDTCGGDSDQRAFVSPANSPQTDFTFRMPSPSPGPEAPKTPICNNNAKRGSCLTLMAPKSRLEDNEKQFRKSYGPYRESPSFQNTHFFSSMLVETDTASPIRKSMCSDVFSSDEELGPETRFLIATSVVYHVPNSKPNLISVGPSATPSAPSTSPTPHVAEQQKKRPAPLDLAPSRRLSTNTTRTTTSVRTRLSRLMTTKQDKRRGSYFIQLPNSSESSIVPTPSFSVPNWKGAEATQKPPESEPEPPPEHNPVERDSWFSNRGSNTSSRYSSQSQNSPMSPQEAKDESSKGLSRSSGFTKRIASRGQKLSIDSTPLPQPSTLSSAAPRLPAPEPKKKFGYSLMPSPDVSISPYPTGLRAPVSSRTLHNVDLTPPRSSHSREKAYSIKSGISNSSKLSLSPFDTTSFKGLAQRYSRAQTFDDPATQRRPSGSPIFMGRNPDGKFRDGRLNSTTSLALPRASTFAVPEEHDLEQEKKSSGKKHKHSPSKSMKWFQDKGGNMSQAGSKALTGLGSMIRTKIS</sequence>
<gene>
    <name evidence="1" type="ORF">LOY88_001014</name>
</gene>